<gene>
    <name evidence="2" type="ORF">FA046_16705</name>
</gene>
<dbReference type="EMBL" id="SWBP01000009">
    <property type="protein sequence ID" value="TKB95243.1"/>
    <property type="molecule type" value="Genomic_DNA"/>
</dbReference>
<evidence type="ECO:0000313" key="2">
    <source>
        <dbReference type="EMBL" id="TKB95243.1"/>
    </source>
</evidence>
<comment type="caution">
    <text evidence="2">The sequence shown here is derived from an EMBL/GenBank/DDBJ whole genome shotgun (WGS) entry which is preliminary data.</text>
</comment>
<organism evidence="2 3">
    <name type="scientific">Pedobacter cryophilus</name>
    <dbReference type="NCBI Taxonomy" id="2571271"/>
    <lineage>
        <taxon>Bacteria</taxon>
        <taxon>Pseudomonadati</taxon>
        <taxon>Bacteroidota</taxon>
        <taxon>Sphingobacteriia</taxon>
        <taxon>Sphingobacteriales</taxon>
        <taxon>Sphingobacteriaceae</taxon>
        <taxon>Pedobacter</taxon>
    </lineage>
</organism>
<keyword evidence="3" id="KW-1185">Reference proteome</keyword>
<sequence>MITDKIEELKDTLEETFLKETLYTNLGKTERVLSLATGAYIMFKGIRNVFSHPLIATTELVVGFGLLQRGMSGYCAITEKFENEPQGPEPILIVG</sequence>
<dbReference type="Pfam" id="PF11127">
    <property type="entry name" value="YgaP-like_TM"/>
    <property type="match status" value="1"/>
</dbReference>
<dbReference type="RefSeq" id="WP_136827681.1">
    <property type="nucleotide sequence ID" value="NZ_SWBP01000009.1"/>
</dbReference>
<dbReference type="Gene3D" id="6.10.140.1340">
    <property type="match status" value="1"/>
</dbReference>
<accession>A0A4V6WMU7</accession>
<dbReference type="InterPro" id="IPR021309">
    <property type="entry name" value="YgaP-like_TM"/>
</dbReference>
<proteinExistence type="predicted"/>
<protein>
    <submittedName>
        <fullName evidence="2">DUF2892 domain-containing protein</fullName>
    </submittedName>
</protein>
<feature type="domain" description="Inner membrane protein YgaP-like transmembrane" evidence="1">
    <location>
        <begin position="24"/>
        <end position="79"/>
    </location>
</feature>
<dbReference type="AlphaFoldDB" id="A0A4V6WMU7"/>
<dbReference type="Proteomes" id="UP000308181">
    <property type="component" value="Unassembled WGS sequence"/>
</dbReference>
<name>A0A4V6WMU7_9SPHI</name>
<dbReference type="OrthoDB" id="9797595at2"/>
<evidence type="ECO:0000313" key="3">
    <source>
        <dbReference type="Proteomes" id="UP000308181"/>
    </source>
</evidence>
<evidence type="ECO:0000259" key="1">
    <source>
        <dbReference type="Pfam" id="PF11127"/>
    </source>
</evidence>
<reference evidence="2 3" key="1">
    <citation type="submission" date="2019-04" db="EMBL/GenBank/DDBJ databases">
        <title>Pedobacter sp. AR-3-17 sp. nov., isolated from Arctic soil.</title>
        <authorList>
            <person name="Dahal R.H."/>
            <person name="Kim D.-U."/>
        </authorList>
    </citation>
    <scope>NUCLEOTIDE SEQUENCE [LARGE SCALE GENOMIC DNA]</scope>
    <source>
        <strain evidence="2 3">AR-3-17</strain>
    </source>
</reference>